<evidence type="ECO:0000259" key="5">
    <source>
        <dbReference type="PROSITE" id="PS50819"/>
    </source>
</evidence>
<dbReference type="InterPro" id="IPR004100">
    <property type="entry name" value="ATPase_F1/V1/A1_a/bsu_N"/>
</dbReference>
<evidence type="ECO:0000256" key="4">
    <source>
        <dbReference type="ARBA" id="ARBA00023065"/>
    </source>
</evidence>
<name>A0A537K9B9_9BACT</name>
<dbReference type="SMART" id="SM00305">
    <property type="entry name" value="HintC"/>
    <property type="match status" value="1"/>
</dbReference>
<accession>A0A537K9B9</accession>
<protein>
    <submittedName>
        <fullName evidence="6">V-type ATP synthase subunit B</fullName>
    </submittedName>
</protein>
<keyword evidence="4" id="KW-0406">Ion transport</keyword>
<dbReference type="InterPro" id="IPR030934">
    <property type="entry name" value="Intein_C"/>
</dbReference>
<sequence length="843" mass="91716">MQLSTKRYTSINYISGPLLFVEGARDLAYGAIVEIHVQDGSVRGGQVIEVSERNAVIQVFEETRGMDLAKTSLSLREDVARIGVSREMIGRRFNGLGDPIDGLPPIIPEKRLPILGAPINPVAREKPAEFIQTGISTIDVMNTLVRGQKLPIFSGAGLPANEIAAQIARQAKVLGEAEQFSVVFGAMGITQREAAFFIHEFESTGALARSVVFMNLADDPTIERLMTPRAALTVAEYLAYELDMQVLVILTDMTNYCFLADTEVLLADGTVAQIGGLVDTIVAQGRDALKSLPPVLSWDGRRSVPARITDVQKLRYRGRMLRVRTTSGAEFSLTPDHKVLVDTPDGPAMKPGGTLAPGESIYSAKRLNIPGSEPTILDLLGTLPCYIHLRDQSLERRLRAKYGTLRAAAEAVGLNYTRWTDSWHKRCVTPPELRRIGDDLGIPSADLSALIESISAGKRGRLRLGPGFTWSKFLYLLGLVASDGTVYENHAQHVYYVMFSNEEPVLLAEFERLAAEMFAGTPVQRHLNQDGVTMLRINSLPLVTLAKALGIDADFAPVMRLGSELVASFLRGYLDGDGCVPAKEHRALYTTAERSRGKRLQQLLRRLGFVAALRARSANGRVIFDVAVEGADQVREFARVVGAVHPEKALRLARMTEARSRFTQYARAPLAAGSLLRAARRGAGLTGSALGATTTVSQIESGGQRTSVSTMQALADTIKQASGSSAEVAALERLLSGDYVLDTIAAIDAVDYDGFVYDFTVEGTHKFLIENGLVVSNCEALREIGAAREEIPGRRGYPGYMYTDLAGLYERAGRIKGKKGTITQFPILTMPDDDITHPIADLT</sequence>
<organism evidence="6 7">
    <name type="scientific">Candidatus Segetimicrobium genomatis</name>
    <dbReference type="NCBI Taxonomy" id="2569760"/>
    <lineage>
        <taxon>Bacteria</taxon>
        <taxon>Bacillati</taxon>
        <taxon>Candidatus Sysuimicrobiota</taxon>
        <taxon>Candidatus Sysuimicrobiia</taxon>
        <taxon>Candidatus Sysuimicrobiales</taxon>
        <taxon>Candidatus Segetimicrobiaceae</taxon>
        <taxon>Candidatus Segetimicrobium</taxon>
    </lineage>
</organism>
<dbReference type="Pfam" id="PF00006">
    <property type="entry name" value="ATP-synt_ab"/>
    <property type="match status" value="2"/>
</dbReference>
<proteinExistence type="predicted"/>
<dbReference type="GO" id="GO:0046034">
    <property type="term" value="P:ATP metabolic process"/>
    <property type="evidence" value="ECO:0007669"/>
    <property type="project" value="InterPro"/>
</dbReference>
<gene>
    <name evidence="6" type="ORF">E6H00_02835</name>
</gene>
<dbReference type="Gene3D" id="3.40.50.12240">
    <property type="match status" value="2"/>
</dbReference>
<dbReference type="InterPro" id="IPR003586">
    <property type="entry name" value="Hint_dom_C"/>
</dbReference>
<evidence type="ECO:0000256" key="3">
    <source>
        <dbReference type="ARBA" id="ARBA00023000"/>
    </source>
</evidence>
<dbReference type="InterPro" id="IPR036844">
    <property type="entry name" value="Hint_dom_sf"/>
</dbReference>
<evidence type="ECO:0000256" key="2">
    <source>
        <dbReference type="ARBA" id="ARBA00022813"/>
    </source>
</evidence>
<feature type="non-terminal residue" evidence="6">
    <location>
        <position position="843"/>
    </location>
</feature>
<dbReference type="SMART" id="SM00306">
    <property type="entry name" value="HintN"/>
    <property type="match status" value="1"/>
</dbReference>
<dbReference type="CDD" id="cd00081">
    <property type="entry name" value="Hint"/>
    <property type="match status" value="2"/>
</dbReference>
<dbReference type="SUPFAM" id="SSF51294">
    <property type="entry name" value="Hedgehog/intein (Hint) domain"/>
    <property type="match status" value="1"/>
</dbReference>
<dbReference type="CDD" id="cd00093">
    <property type="entry name" value="HTH_XRE"/>
    <property type="match status" value="1"/>
</dbReference>
<dbReference type="PANTHER" id="PTHR43389:SF4">
    <property type="entry name" value="V-TYPE PROTON ATPASE SUBUNIT B"/>
    <property type="match status" value="1"/>
</dbReference>
<dbReference type="NCBIfam" id="NF003235">
    <property type="entry name" value="PRK04196.1"/>
    <property type="match status" value="1"/>
</dbReference>
<dbReference type="GO" id="GO:1902600">
    <property type="term" value="P:proton transmembrane transport"/>
    <property type="evidence" value="ECO:0007669"/>
    <property type="project" value="InterPro"/>
</dbReference>
<dbReference type="SUPFAM" id="SSF55608">
    <property type="entry name" value="Homing endonucleases"/>
    <property type="match status" value="1"/>
</dbReference>
<keyword evidence="3" id="KW-0651">Protein splicing</keyword>
<dbReference type="GO" id="GO:0005524">
    <property type="term" value="F:ATP binding"/>
    <property type="evidence" value="ECO:0007669"/>
    <property type="project" value="InterPro"/>
</dbReference>
<dbReference type="Proteomes" id="UP000318509">
    <property type="component" value="Unassembled WGS sequence"/>
</dbReference>
<evidence type="ECO:0000313" key="6">
    <source>
        <dbReference type="EMBL" id="TMI92350.1"/>
    </source>
</evidence>
<dbReference type="InterPro" id="IPR006141">
    <property type="entry name" value="Intein_N"/>
</dbReference>
<dbReference type="Pfam" id="PF14528">
    <property type="entry name" value="LAGLIDADG_3"/>
    <property type="match status" value="1"/>
</dbReference>
<reference evidence="6 7" key="1">
    <citation type="journal article" date="2019" name="Nat. Microbiol.">
        <title>Mediterranean grassland soil C-N compound turnover is dependent on rainfall and depth, and is mediated by genomically divergent microorganisms.</title>
        <authorList>
            <person name="Diamond S."/>
            <person name="Andeer P.F."/>
            <person name="Li Z."/>
            <person name="Crits-Christoph A."/>
            <person name="Burstein D."/>
            <person name="Anantharaman K."/>
            <person name="Lane K.R."/>
            <person name="Thomas B.C."/>
            <person name="Pan C."/>
            <person name="Northen T.R."/>
            <person name="Banfield J.F."/>
        </authorList>
    </citation>
    <scope>NUCLEOTIDE SEQUENCE [LARGE SCALE GENOMIC DNA]</scope>
    <source>
        <strain evidence="6">NP_3</strain>
    </source>
</reference>
<dbReference type="InterPro" id="IPR022879">
    <property type="entry name" value="V-ATPase_su_B/beta"/>
</dbReference>
<dbReference type="PANTHER" id="PTHR43389">
    <property type="entry name" value="V-TYPE PROTON ATPASE SUBUNIT B"/>
    <property type="match status" value="1"/>
</dbReference>
<evidence type="ECO:0000256" key="1">
    <source>
        <dbReference type="ARBA" id="ARBA00022448"/>
    </source>
</evidence>
<dbReference type="GO" id="GO:0016539">
    <property type="term" value="P:intein-mediated protein splicing"/>
    <property type="evidence" value="ECO:0007669"/>
    <property type="project" value="InterPro"/>
</dbReference>
<dbReference type="InterPro" id="IPR004860">
    <property type="entry name" value="LAGLIDADG_dom"/>
</dbReference>
<dbReference type="CDD" id="cd18118">
    <property type="entry name" value="ATP-synt_V_A-type_beta_N"/>
    <property type="match status" value="1"/>
</dbReference>
<keyword evidence="1" id="KW-0813">Transport</keyword>
<dbReference type="InterPro" id="IPR027417">
    <property type="entry name" value="P-loop_NTPase"/>
</dbReference>
<keyword evidence="2" id="KW-0068">Autocatalytic cleavage</keyword>
<dbReference type="SUPFAM" id="SSF52540">
    <property type="entry name" value="P-loop containing nucleoside triphosphate hydrolases"/>
    <property type="match status" value="2"/>
</dbReference>
<dbReference type="NCBIfam" id="TIGR01445">
    <property type="entry name" value="intein_Nterm"/>
    <property type="match status" value="1"/>
</dbReference>
<dbReference type="PROSITE" id="PS50818">
    <property type="entry name" value="INTEIN_C_TER"/>
    <property type="match status" value="1"/>
</dbReference>
<dbReference type="EMBL" id="VBAK01000063">
    <property type="protein sequence ID" value="TMI92350.1"/>
    <property type="molecule type" value="Genomic_DNA"/>
</dbReference>
<dbReference type="InterPro" id="IPR003587">
    <property type="entry name" value="Hint_dom_N"/>
</dbReference>
<dbReference type="InterPro" id="IPR027434">
    <property type="entry name" value="Homing_endonucl"/>
</dbReference>
<dbReference type="PRINTS" id="PR00379">
    <property type="entry name" value="INTEIN"/>
</dbReference>
<dbReference type="GO" id="GO:0004519">
    <property type="term" value="F:endonuclease activity"/>
    <property type="evidence" value="ECO:0007669"/>
    <property type="project" value="InterPro"/>
</dbReference>
<dbReference type="Pfam" id="PF02874">
    <property type="entry name" value="ATP-synt_ab_N"/>
    <property type="match status" value="1"/>
</dbReference>
<dbReference type="InterPro" id="IPR001387">
    <property type="entry name" value="Cro/C1-type_HTH"/>
</dbReference>
<dbReference type="NCBIfam" id="TIGR01443">
    <property type="entry name" value="intein_Cterm"/>
    <property type="match status" value="1"/>
</dbReference>
<feature type="domain" description="DOD-type homing endonuclease" evidence="5">
    <location>
        <begin position="476"/>
        <end position="609"/>
    </location>
</feature>
<dbReference type="InterPro" id="IPR006142">
    <property type="entry name" value="INTEIN"/>
</dbReference>
<evidence type="ECO:0000313" key="7">
    <source>
        <dbReference type="Proteomes" id="UP000318509"/>
    </source>
</evidence>
<dbReference type="InterPro" id="IPR000194">
    <property type="entry name" value="ATPase_F1/V1/A1_a/bsu_nucl-bd"/>
</dbReference>
<dbReference type="Gene3D" id="3.10.28.10">
    <property type="entry name" value="Homing endonucleases"/>
    <property type="match status" value="1"/>
</dbReference>
<dbReference type="Gene3D" id="2.170.16.10">
    <property type="entry name" value="Hedgehog/Intein (Hint) domain"/>
    <property type="match status" value="2"/>
</dbReference>
<comment type="caution">
    <text evidence="6">The sequence shown here is derived from an EMBL/GenBank/DDBJ whole genome shotgun (WGS) entry which is preliminary data.</text>
</comment>
<dbReference type="PROSITE" id="PS50819">
    <property type="entry name" value="INTEIN_ENDONUCLEASE"/>
    <property type="match status" value="1"/>
</dbReference>
<dbReference type="PROSITE" id="PS50817">
    <property type="entry name" value="INTEIN_N_TER"/>
    <property type="match status" value="1"/>
</dbReference>
<dbReference type="AlphaFoldDB" id="A0A537K9B9"/>
<dbReference type="InterPro" id="IPR004042">
    <property type="entry name" value="Intein_endonuc_central"/>
</dbReference>